<dbReference type="Pfam" id="PF01554">
    <property type="entry name" value="MatE"/>
    <property type="match status" value="1"/>
</dbReference>
<proteinExistence type="predicted"/>
<reference evidence="8" key="1">
    <citation type="submission" date="2016-10" db="EMBL/GenBank/DDBJ databases">
        <authorList>
            <person name="Varghese N."/>
            <person name="Submissions S."/>
        </authorList>
    </citation>
    <scope>NUCLEOTIDE SEQUENCE [LARGE SCALE GENOMIC DNA]</scope>
    <source>
        <strain evidence="8">DSM 3669</strain>
    </source>
</reference>
<organism evidence="7 8">
    <name type="scientific">Desulfoscipio geothermicus DSM 3669</name>
    <dbReference type="NCBI Taxonomy" id="1121426"/>
    <lineage>
        <taxon>Bacteria</taxon>
        <taxon>Bacillati</taxon>
        <taxon>Bacillota</taxon>
        <taxon>Clostridia</taxon>
        <taxon>Eubacteriales</taxon>
        <taxon>Desulfallaceae</taxon>
        <taxon>Desulfoscipio</taxon>
    </lineage>
</organism>
<protein>
    <submittedName>
        <fullName evidence="7">MatE protein</fullName>
    </submittedName>
</protein>
<dbReference type="STRING" id="39060.SAMN05660706_101226"/>
<dbReference type="PANTHER" id="PTHR43823:SF3">
    <property type="entry name" value="MULTIDRUG EXPORT PROTEIN MEPA"/>
    <property type="match status" value="1"/>
</dbReference>
<dbReference type="EMBL" id="FOYM01000001">
    <property type="protein sequence ID" value="SFQ95644.1"/>
    <property type="molecule type" value="Genomic_DNA"/>
</dbReference>
<feature type="transmembrane region" description="Helical" evidence="6">
    <location>
        <begin position="136"/>
        <end position="155"/>
    </location>
</feature>
<gene>
    <name evidence="7" type="ORF">SAMN05660706_101226</name>
</gene>
<keyword evidence="2" id="KW-1003">Cell membrane</keyword>
<dbReference type="Proteomes" id="UP000199584">
    <property type="component" value="Unassembled WGS sequence"/>
</dbReference>
<evidence type="ECO:0000313" key="8">
    <source>
        <dbReference type="Proteomes" id="UP000199584"/>
    </source>
</evidence>
<feature type="transmembrane region" description="Helical" evidence="6">
    <location>
        <begin position="113"/>
        <end position="130"/>
    </location>
</feature>
<dbReference type="RefSeq" id="WP_220427519.1">
    <property type="nucleotide sequence ID" value="NZ_FOYM01000001.1"/>
</dbReference>
<feature type="transmembrane region" description="Helical" evidence="6">
    <location>
        <begin position="77"/>
        <end position="101"/>
    </location>
</feature>
<evidence type="ECO:0000256" key="3">
    <source>
        <dbReference type="ARBA" id="ARBA00022692"/>
    </source>
</evidence>
<evidence type="ECO:0000256" key="5">
    <source>
        <dbReference type="ARBA" id="ARBA00023136"/>
    </source>
</evidence>
<evidence type="ECO:0000256" key="2">
    <source>
        <dbReference type="ARBA" id="ARBA00022475"/>
    </source>
</evidence>
<dbReference type="GO" id="GO:0005886">
    <property type="term" value="C:plasma membrane"/>
    <property type="evidence" value="ECO:0007669"/>
    <property type="project" value="UniProtKB-SubCell"/>
</dbReference>
<dbReference type="GO" id="GO:0015297">
    <property type="term" value="F:antiporter activity"/>
    <property type="evidence" value="ECO:0007669"/>
    <property type="project" value="InterPro"/>
</dbReference>
<comment type="subcellular location">
    <subcellularLocation>
        <location evidence="1">Cell membrane</location>
        <topology evidence="1">Multi-pass membrane protein</topology>
    </subcellularLocation>
</comment>
<dbReference type="AlphaFoldDB" id="A0A1I6CR41"/>
<evidence type="ECO:0000313" key="7">
    <source>
        <dbReference type="EMBL" id="SFQ95644.1"/>
    </source>
</evidence>
<accession>A0A1I6CR41</accession>
<dbReference type="GO" id="GO:0042910">
    <property type="term" value="F:xenobiotic transmembrane transporter activity"/>
    <property type="evidence" value="ECO:0007669"/>
    <property type="project" value="InterPro"/>
</dbReference>
<sequence>MAFAYMPIVGIVQGMQPIIGYNYGAKLQGRVTQTVKLGLVVSTVIASIVWVVTMGIPELLINIFSNDDSVLANGTNALRLIFLLAPIIGFQIVTGGLYQALGKAKTSLMLSMSRQLLFLIPIVLTLPHLYGLEGVWMSFPIADVLAFLFALIILLKDRKMLFSNL</sequence>
<dbReference type="InterPro" id="IPR002528">
    <property type="entry name" value="MATE_fam"/>
</dbReference>
<evidence type="ECO:0000256" key="6">
    <source>
        <dbReference type="SAM" id="Phobius"/>
    </source>
</evidence>
<feature type="transmembrane region" description="Helical" evidence="6">
    <location>
        <begin position="37"/>
        <end position="57"/>
    </location>
</feature>
<evidence type="ECO:0000256" key="4">
    <source>
        <dbReference type="ARBA" id="ARBA00022989"/>
    </source>
</evidence>
<feature type="transmembrane region" description="Helical" evidence="6">
    <location>
        <begin position="6"/>
        <end position="25"/>
    </location>
</feature>
<keyword evidence="4 6" id="KW-1133">Transmembrane helix</keyword>
<keyword evidence="3 6" id="KW-0812">Transmembrane</keyword>
<keyword evidence="8" id="KW-1185">Reference proteome</keyword>
<dbReference type="InterPro" id="IPR051327">
    <property type="entry name" value="MATE_MepA_subfamily"/>
</dbReference>
<evidence type="ECO:0000256" key="1">
    <source>
        <dbReference type="ARBA" id="ARBA00004651"/>
    </source>
</evidence>
<name>A0A1I6CR41_9FIRM</name>
<dbReference type="PANTHER" id="PTHR43823">
    <property type="entry name" value="SPORULATION PROTEIN YKVU"/>
    <property type="match status" value="1"/>
</dbReference>
<keyword evidence="5 6" id="KW-0472">Membrane</keyword>